<dbReference type="InterPro" id="IPR013154">
    <property type="entry name" value="ADH-like_N"/>
</dbReference>
<dbReference type="InterPro" id="IPR044626">
    <property type="entry name" value="AOR-like"/>
</dbReference>
<gene>
    <name evidence="4" type="ORF">LWI29_028742</name>
</gene>
<proteinExistence type="inferred from homology"/>
<dbReference type="InterPro" id="IPR036291">
    <property type="entry name" value="NAD(P)-bd_dom_sf"/>
</dbReference>
<dbReference type="SUPFAM" id="SSF51735">
    <property type="entry name" value="NAD(P)-binding Rossmann-fold domains"/>
    <property type="match status" value="1"/>
</dbReference>
<feature type="domain" description="Enoyl reductase (ER)" evidence="3">
    <location>
        <begin position="10"/>
        <end position="231"/>
    </location>
</feature>
<dbReference type="SUPFAM" id="SSF50129">
    <property type="entry name" value="GroES-like"/>
    <property type="match status" value="1"/>
</dbReference>
<dbReference type="Pfam" id="PF13602">
    <property type="entry name" value="ADH_zinc_N_2"/>
    <property type="match status" value="1"/>
</dbReference>
<dbReference type="SMART" id="SM00829">
    <property type="entry name" value="PKS_ER"/>
    <property type="match status" value="1"/>
</dbReference>
<evidence type="ECO:0000313" key="4">
    <source>
        <dbReference type="EMBL" id="KAK0601917.1"/>
    </source>
</evidence>
<dbReference type="Proteomes" id="UP001168877">
    <property type="component" value="Unassembled WGS sequence"/>
</dbReference>
<accession>A0AA39W2N5</accession>
<reference evidence="4" key="1">
    <citation type="journal article" date="2022" name="Plant J.">
        <title>Strategies of tolerance reflected in two North American maple genomes.</title>
        <authorList>
            <person name="McEvoy S.L."/>
            <person name="Sezen U.U."/>
            <person name="Trouern-Trend A."/>
            <person name="McMahon S.M."/>
            <person name="Schaberg P.G."/>
            <person name="Yang J."/>
            <person name="Wegrzyn J.L."/>
            <person name="Swenson N.G."/>
        </authorList>
    </citation>
    <scope>NUCLEOTIDE SEQUENCE</scope>
    <source>
        <strain evidence="4">NS2018</strain>
    </source>
</reference>
<evidence type="ECO:0000313" key="5">
    <source>
        <dbReference type="Proteomes" id="UP001168877"/>
    </source>
</evidence>
<evidence type="ECO:0000259" key="3">
    <source>
        <dbReference type="SMART" id="SM00829"/>
    </source>
</evidence>
<dbReference type="Gene3D" id="3.90.180.10">
    <property type="entry name" value="Medium-chain alcohol dehydrogenases, catalytic domain"/>
    <property type="match status" value="2"/>
</dbReference>
<sequence length="235" mass="25248">MKAWVYGEYGGVDVLKFDENVSVPEVKEDQVLIKVVAAALNPVDAKRMQGIFKATDSPLPTVPGYDVAGVVVKVGSLVKEFKEGMKYMETLVIQLAKQVFGASKVAATSGTRNLELLKSLGADLAIDYNKENFEDLPEKFDVVYDAIGQCDKAVKVVKEGGAVVTLIGAVTPPGFIFVVTSNGAVLKKLNPYLESGKVKPVIDPKGPFPFSQVAEAFSYIETNRASGKVVIHPIP</sequence>
<comment type="similarity">
    <text evidence="1">Belongs to the zinc-containing alcohol dehydrogenase family. Quinone oxidoreductase subfamily.</text>
</comment>
<reference evidence="4" key="2">
    <citation type="submission" date="2023-06" db="EMBL/GenBank/DDBJ databases">
        <authorList>
            <person name="Swenson N.G."/>
            <person name="Wegrzyn J.L."/>
            <person name="Mcevoy S.L."/>
        </authorList>
    </citation>
    <scope>NUCLEOTIDE SEQUENCE</scope>
    <source>
        <strain evidence="4">NS2018</strain>
        <tissue evidence="4">Leaf</tissue>
    </source>
</reference>
<dbReference type="EMBL" id="JAUESC010000003">
    <property type="protein sequence ID" value="KAK0601917.1"/>
    <property type="molecule type" value="Genomic_DNA"/>
</dbReference>
<comment type="caution">
    <text evidence="4">The sequence shown here is derived from an EMBL/GenBank/DDBJ whole genome shotgun (WGS) entry which is preliminary data.</text>
</comment>
<organism evidence="4 5">
    <name type="scientific">Acer saccharum</name>
    <name type="common">Sugar maple</name>
    <dbReference type="NCBI Taxonomy" id="4024"/>
    <lineage>
        <taxon>Eukaryota</taxon>
        <taxon>Viridiplantae</taxon>
        <taxon>Streptophyta</taxon>
        <taxon>Embryophyta</taxon>
        <taxon>Tracheophyta</taxon>
        <taxon>Spermatophyta</taxon>
        <taxon>Magnoliopsida</taxon>
        <taxon>eudicotyledons</taxon>
        <taxon>Gunneridae</taxon>
        <taxon>Pentapetalae</taxon>
        <taxon>rosids</taxon>
        <taxon>malvids</taxon>
        <taxon>Sapindales</taxon>
        <taxon>Sapindaceae</taxon>
        <taxon>Hippocastanoideae</taxon>
        <taxon>Acereae</taxon>
        <taxon>Acer</taxon>
    </lineage>
</organism>
<dbReference type="Gene3D" id="3.40.50.720">
    <property type="entry name" value="NAD(P)-binding Rossmann-like Domain"/>
    <property type="match status" value="1"/>
</dbReference>
<protein>
    <recommendedName>
        <fullName evidence="3">Enoyl reductase (ER) domain-containing protein</fullName>
    </recommendedName>
</protein>
<dbReference type="CDD" id="cd05289">
    <property type="entry name" value="MDR_like_2"/>
    <property type="match status" value="1"/>
</dbReference>
<dbReference type="InterPro" id="IPR020843">
    <property type="entry name" value="ER"/>
</dbReference>
<dbReference type="InterPro" id="IPR011032">
    <property type="entry name" value="GroES-like_sf"/>
</dbReference>
<dbReference type="PANTHER" id="PTHR44573:SF1">
    <property type="entry name" value="NADPH-DEPENDENT ALKENAL_ONE OXIDOREDUCTASE, CHLOROPLASTIC"/>
    <property type="match status" value="1"/>
</dbReference>
<dbReference type="Pfam" id="PF08240">
    <property type="entry name" value="ADH_N"/>
    <property type="match status" value="1"/>
</dbReference>
<name>A0AA39W2N5_ACESA</name>
<evidence type="ECO:0000256" key="2">
    <source>
        <dbReference type="ARBA" id="ARBA00023002"/>
    </source>
</evidence>
<dbReference type="AlphaFoldDB" id="A0AA39W2N5"/>
<dbReference type="GO" id="GO:0016628">
    <property type="term" value="F:oxidoreductase activity, acting on the CH-CH group of donors, NAD or NADP as acceptor"/>
    <property type="evidence" value="ECO:0007669"/>
    <property type="project" value="InterPro"/>
</dbReference>
<dbReference type="PANTHER" id="PTHR44573">
    <property type="entry name" value="NADPH-DEPENDENT ALKENAL/ONE OXIDOREDUCTASE, CHLOROPLASTIC"/>
    <property type="match status" value="1"/>
</dbReference>
<keyword evidence="2" id="KW-0560">Oxidoreductase</keyword>
<keyword evidence="5" id="KW-1185">Reference proteome</keyword>
<evidence type="ECO:0000256" key="1">
    <source>
        <dbReference type="ARBA" id="ARBA00010371"/>
    </source>
</evidence>